<proteinExistence type="inferred from homology"/>
<keyword evidence="3" id="KW-0029">Amino-acid transport</keyword>
<keyword evidence="7" id="KW-1185">Reference proteome</keyword>
<dbReference type="GO" id="GO:0006865">
    <property type="term" value="P:amino acid transport"/>
    <property type="evidence" value="ECO:0007669"/>
    <property type="project" value="UniProtKB-KW"/>
</dbReference>
<dbReference type="SUPFAM" id="SSF53822">
    <property type="entry name" value="Periplasmic binding protein-like I"/>
    <property type="match status" value="1"/>
</dbReference>
<evidence type="ECO:0000313" key="7">
    <source>
        <dbReference type="Proteomes" id="UP000321085"/>
    </source>
</evidence>
<dbReference type="Gene3D" id="3.40.50.2300">
    <property type="match status" value="2"/>
</dbReference>
<dbReference type="Proteomes" id="UP000321085">
    <property type="component" value="Unassembled WGS sequence"/>
</dbReference>
<evidence type="ECO:0000256" key="4">
    <source>
        <dbReference type="SAM" id="SignalP"/>
    </source>
</evidence>
<keyword evidence="2 4" id="KW-0732">Signal</keyword>
<evidence type="ECO:0000256" key="2">
    <source>
        <dbReference type="ARBA" id="ARBA00022729"/>
    </source>
</evidence>
<feature type="domain" description="Leucine-binding protein" evidence="5">
    <location>
        <begin position="31"/>
        <end position="367"/>
    </location>
</feature>
<accession>A0A512BYG0</accession>
<dbReference type="CDD" id="cd06345">
    <property type="entry name" value="PBP1_ABC_ligand_binding-like"/>
    <property type="match status" value="1"/>
</dbReference>
<evidence type="ECO:0000256" key="3">
    <source>
        <dbReference type="ARBA" id="ARBA00022970"/>
    </source>
</evidence>
<dbReference type="InterPro" id="IPR051010">
    <property type="entry name" value="BCAA_transport"/>
</dbReference>
<dbReference type="PANTHER" id="PTHR30483">
    <property type="entry name" value="LEUCINE-SPECIFIC-BINDING PROTEIN"/>
    <property type="match status" value="1"/>
</dbReference>
<dbReference type="EMBL" id="BJYU01000084">
    <property type="protein sequence ID" value="GEO16989.1"/>
    <property type="molecule type" value="Genomic_DNA"/>
</dbReference>
<feature type="chain" id="PRO_5021967195" evidence="4">
    <location>
        <begin position="29"/>
        <end position="405"/>
    </location>
</feature>
<gene>
    <name evidence="6" type="ORF">MAE02_46850</name>
</gene>
<dbReference type="AlphaFoldDB" id="A0A512BYG0"/>
<keyword evidence="3" id="KW-0813">Transport</keyword>
<evidence type="ECO:0000259" key="5">
    <source>
        <dbReference type="Pfam" id="PF13458"/>
    </source>
</evidence>
<organism evidence="6 7">
    <name type="scientific">Microvirga aerophila</name>
    <dbReference type="NCBI Taxonomy" id="670291"/>
    <lineage>
        <taxon>Bacteria</taxon>
        <taxon>Pseudomonadati</taxon>
        <taxon>Pseudomonadota</taxon>
        <taxon>Alphaproteobacteria</taxon>
        <taxon>Hyphomicrobiales</taxon>
        <taxon>Methylobacteriaceae</taxon>
        <taxon>Microvirga</taxon>
    </lineage>
</organism>
<sequence length="405" mass="44425">MLYLSRRNTVAGLLSILTGMLVGHGAAAQDTVKIGIIAPFNTPPGEGLLNSARMAAEDINAAGGIGGKQLELVIANDEYKADVGANAYKKLALSDKVAAVVGTASSGVSMAIVDQMARYRVPMISTGAATLQLSEKVQQDPERYKYWFRVMHNTDNIANSIGDWIVNYLHKEKGYDKAAILVENAVWAQGVLPIIKKLMKDGGISVVAEETFDLDTKDFKPLLSKINNSGAQFILDLSSHVDGAIYVKQWGELKGLPMVGLNASGTSSRFWKDTDGNAVSHVDLIQGSYRAALTPKTVEWYDRYVQKFTVSPDYTSGYTYDALFILKDAIERGKSTKPDDLVKVLEATDYTGVAARWAFESNHNSKFGPGYRVMGMTQWRPDGSREVIWPEDIKTGEYISPPWHK</sequence>
<evidence type="ECO:0000313" key="6">
    <source>
        <dbReference type="EMBL" id="GEO16989.1"/>
    </source>
</evidence>
<protein>
    <submittedName>
        <fullName evidence="6">ABC transporter substrate-binding protein</fullName>
    </submittedName>
</protein>
<comment type="caution">
    <text evidence="6">The sequence shown here is derived from an EMBL/GenBank/DDBJ whole genome shotgun (WGS) entry which is preliminary data.</text>
</comment>
<name>A0A512BYG0_9HYPH</name>
<dbReference type="InterPro" id="IPR028081">
    <property type="entry name" value="Leu-bd"/>
</dbReference>
<dbReference type="Pfam" id="PF13458">
    <property type="entry name" value="Peripla_BP_6"/>
    <property type="match status" value="1"/>
</dbReference>
<comment type="similarity">
    <text evidence="1">Belongs to the leucine-binding protein family.</text>
</comment>
<evidence type="ECO:0000256" key="1">
    <source>
        <dbReference type="ARBA" id="ARBA00010062"/>
    </source>
</evidence>
<feature type="signal peptide" evidence="4">
    <location>
        <begin position="1"/>
        <end position="28"/>
    </location>
</feature>
<reference evidence="6 7" key="1">
    <citation type="submission" date="2019-07" db="EMBL/GenBank/DDBJ databases">
        <title>Whole genome shotgun sequence of Microvirga aerophila NBRC 106136.</title>
        <authorList>
            <person name="Hosoyama A."/>
            <person name="Uohara A."/>
            <person name="Ohji S."/>
            <person name="Ichikawa N."/>
        </authorList>
    </citation>
    <scope>NUCLEOTIDE SEQUENCE [LARGE SCALE GENOMIC DNA]</scope>
    <source>
        <strain evidence="6 7">NBRC 106136</strain>
    </source>
</reference>
<dbReference type="InterPro" id="IPR028082">
    <property type="entry name" value="Peripla_BP_I"/>
</dbReference>
<dbReference type="PANTHER" id="PTHR30483:SF6">
    <property type="entry name" value="PERIPLASMIC BINDING PROTEIN OF ABC TRANSPORTER FOR NATURAL AMINO ACIDS"/>
    <property type="match status" value="1"/>
</dbReference>